<dbReference type="AlphaFoldDB" id="A0AB39P1J7"/>
<dbReference type="EMBL" id="CP163435">
    <property type="protein sequence ID" value="XDQ24071.1"/>
    <property type="molecule type" value="Genomic_DNA"/>
</dbReference>
<proteinExistence type="predicted"/>
<reference evidence="1" key="1">
    <citation type="submission" date="2024-07" db="EMBL/GenBank/DDBJ databases">
        <authorList>
            <person name="Yu S.T."/>
        </authorList>
    </citation>
    <scope>NUCLEOTIDE SEQUENCE</scope>
    <source>
        <strain evidence="1">R21</strain>
    </source>
</reference>
<organism evidence="1">
    <name type="scientific">Streptomyces sp. R21</name>
    <dbReference type="NCBI Taxonomy" id="3238627"/>
    <lineage>
        <taxon>Bacteria</taxon>
        <taxon>Bacillati</taxon>
        <taxon>Actinomycetota</taxon>
        <taxon>Actinomycetes</taxon>
        <taxon>Kitasatosporales</taxon>
        <taxon>Streptomycetaceae</taxon>
        <taxon>Streptomyces</taxon>
    </lineage>
</organism>
<dbReference type="RefSeq" id="WP_369230388.1">
    <property type="nucleotide sequence ID" value="NZ_CP163435.1"/>
</dbReference>
<evidence type="ECO:0008006" key="2">
    <source>
        <dbReference type="Google" id="ProtNLM"/>
    </source>
</evidence>
<dbReference type="InterPro" id="IPR036736">
    <property type="entry name" value="ACP-like_sf"/>
</dbReference>
<gene>
    <name evidence="1" type="ORF">AB5J56_04855</name>
</gene>
<dbReference type="SUPFAM" id="SSF47336">
    <property type="entry name" value="ACP-like"/>
    <property type="match status" value="1"/>
</dbReference>
<name>A0AB39P1J7_9ACTN</name>
<evidence type="ECO:0000313" key="1">
    <source>
        <dbReference type="EMBL" id="XDQ24071.1"/>
    </source>
</evidence>
<accession>A0AB39P1J7</accession>
<sequence>MQVPETNDEGIHTVGPADVERSLVEWLRVELEDPEITGADNFLDISGHSLTFSKLNQFLGDSFGAVLDMKTTYEEPLNVAAAKTQPVEGATPITR</sequence>
<protein>
    <recommendedName>
        <fullName evidence="2">Carrier domain-containing protein</fullName>
    </recommendedName>
</protein>